<dbReference type="OrthoDB" id="3232427at2"/>
<evidence type="ECO:0000313" key="5">
    <source>
        <dbReference type="EMBL" id="PJM74385.1"/>
    </source>
</evidence>
<dbReference type="GO" id="GO:0006355">
    <property type="term" value="P:regulation of DNA-templated transcription"/>
    <property type="evidence" value="ECO:0007669"/>
    <property type="project" value="InterPro"/>
</dbReference>
<comment type="caution">
    <text evidence="5">The sequence shown here is derived from an EMBL/GenBank/DDBJ whole genome shotgun (WGS) entry which is preliminary data.</text>
</comment>
<evidence type="ECO:0000256" key="2">
    <source>
        <dbReference type="PROSITE-ProRule" id="PRU01091"/>
    </source>
</evidence>
<feature type="domain" description="OmpR/PhoB-type" evidence="4">
    <location>
        <begin position="82"/>
        <end position="178"/>
    </location>
</feature>
<accession>A0A2M9HC51</accession>
<feature type="DNA-binding region" description="OmpR/PhoB-type" evidence="2">
    <location>
        <begin position="82"/>
        <end position="178"/>
    </location>
</feature>
<dbReference type="GO" id="GO:0003677">
    <property type="term" value="F:DNA binding"/>
    <property type="evidence" value="ECO:0007669"/>
    <property type="project" value="UniProtKB-UniRule"/>
</dbReference>
<evidence type="ECO:0000256" key="1">
    <source>
        <dbReference type="ARBA" id="ARBA00023125"/>
    </source>
</evidence>
<organism evidence="5 6">
    <name type="scientific">Bifidobacterium simiarum</name>
    <dbReference type="NCBI Taxonomy" id="2045441"/>
    <lineage>
        <taxon>Bacteria</taxon>
        <taxon>Bacillati</taxon>
        <taxon>Actinomycetota</taxon>
        <taxon>Actinomycetes</taxon>
        <taxon>Bifidobacteriales</taxon>
        <taxon>Bifidobacteriaceae</taxon>
        <taxon>Bifidobacterium</taxon>
    </lineage>
</organism>
<reference evidence="5 6" key="1">
    <citation type="submission" date="2017-10" db="EMBL/GenBank/DDBJ databases">
        <title>Draft genome sequences of strains TRE 1, TRE 9, TRE H and TRI 7, isolated from tamarins, belonging to four potential novel Bifidobacterium species.</title>
        <authorList>
            <person name="Mattarelli P."/>
            <person name="Modesto M."/>
            <person name="Puglisi E."/>
            <person name="Morelli L."/>
            <person name="Spezio C."/>
            <person name="Bonetti A."/>
            <person name="Sandri C."/>
        </authorList>
    </citation>
    <scope>NUCLEOTIDE SEQUENCE [LARGE SCALE GENOMIC DNA]</scope>
    <source>
        <strain evidence="6">TRI7</strain>
    </source>
</reference>
<dbReference type="AlphaFoldDB" id="A0A2M9HC51"/>
<sequence>MLQRLDGHTKVLYLTTPSFRKSEQPEEKTPAAPGARWTASEALVTQMARRHDIHAVLPKPFSKAQLLSHIALLCGADGQRSSTLISHGNLTLNLAKRQAFYGDGKDPIPLSPREYATLETLIRANGRFLSFDELLESVFGRGVFEQRDAMESTMYHLTRKLRRAGMFITQRGDMYRIL</sequence>
<dbReference type="PROSITE" id="PS51755">
    <property type="entry name" value="OMPR_PHOB"/>
    <property type="match status" value="1"/>
</dbReference>
<evidence type="ECO:0000313" key="6">
    <source>
        <dbReference type="Proteomes" id="UP000231451"/>
    </source>
</evidence>
<dbReference type="GO" id="GO:0000160">
    <property type="term" value="P:phosphorelay signal transduction system"/>
    <property type="evidence" value="ECO:0007669"/>
    <property type="project" value="InterPro"/>
</dbReference>
<dbReference type="SMART" id="SM00862">
    <property type="entry name" value="Trans_reg_C"/>
    <property type="match status" value="1"/>
</dbReference>
<dbReference type="InterPro" id="IPR016032">
    <property type="entry name" value="Sig_transdc_resp-reg_C-effctor"/>
</dbReference>
<dbReference type="InterPro" id="IPR001867">
    <property type="entry name" value="OmpR/PhoB-type_DNA-bd"/>
</dbReference>
<evidence type="ECO:0000259" key="4">
    <source>
        <dbReference type="PROSITE" id="PS51755"/>
    </source>
</evidence>
<proteinExistence type="predicted"/>
<keyword evidence="6" id="KW-1185">Reference proteome</keyword>
<dbReference type="InterPro" id="IPR036388">
    <property type="entry name" value="WH-like_DNA-bd_sf"/>
</dbReference>
<name>A0A2M9HC51_9BIFI</name>
<evidence type="ECO:0000256" key="3">
    <source>
        <dbReference type="SAM" id="MobiDB-lite"/>
    </source>
</evidence>
<feature type="compositionally biased region" description="Basic and acidic residues" evidence="3">
    <location>
        <begin position="20"/>
        <end position="29"/>
    </location>
</feature>
<gene>
    <name evidence="5" type="ORF">CSQ87_10510</name>
</gene>
<dbReference type="SUPFAM" id="SSF46894">
    <property type="entry name" value="C-terminal effector domain of the bipartite response regulators"/>
    <property type="match status" value="1"/>
</dbReference>
<dbReference type="Gene3D" id="1.10.10.10">
    <property type="entry name" value="Winged helix-like DNA-binding domain superfamily/Winged helix DNA-binding domain"/>
    <property type="match status" value="1"/>
</dbReference>
<dbReference type="EMBL" id="PEBK01000015">
    <property type="protein sequence ID" value="PJM74385.1"/>
    <property type="molecule type" value="Genomic_DNA"/>
</dbReference>
<keyword evidence="1 2" id="KW-0238">DNA-binding</keyword>
<dbReference type="Proteomes" id="UP000231451">
    <property type="component" value="Unassembled WGS sequence"/>
</dbReference>
<protein>
    <recommendedName>
        <fullName evidence="4">OmpR/PhoB-type domain-containing protein</fullName>
    </recommendedName>
</protein>
<dbReference type="CDD" id="cd00383">
    <property type="entry name" value="trans_reg_C"/>
    <property type="match status" value="1"/>
</dbReference>
<feature type="region of interest" description="Disordered" evidence="3">
    <location>
        <begin position="17"/>
        <end position="36"/>
    </location>
</feature>
<dbReference type="Pfam" id="PF00486">
    <property type="entry name" value="Trans_reg_C"/>
    <property type="match status" value="1"/>
</dbReference>